<comment type="subcellular location">
    <subcellularLocation>
        <location evidence="1">Cell inner membrane</location>
        <topology evidence="1">Peripheral membrane protein</topology>
        <orientation evidence="1">Cytoplasmic side</orientation>
    </subcellularLocation>
</comment>
<dbReference type="GO" id="GO:0005524">
    <property type="term" value="F:ATP binding"/>
    <property type="evidence" value="ECO:0007669"/>
    <property type="project" value="UniProtKB-KW"/>
</dbReference>
<evidence type="ECO:0000256" key="11">
    <source>
        <dbReference type="ARBA" id="ARBA00072105"/>
    </source>
</evidence>
<dbReference type="Gene3D" id="3.40.50.300">
    <property type="entry name" value="P-loop containing nucleotide triphosphate hydrolases"/>
    <property type="match status" value="1"/>
</dbReference>
<dbReference type="Pfam" id="PF00005">
    <property type="entry name" value="ABC_tran"/>
    <property type="match status" value="1"/>
</dbReference>
<dbReference type="SMART" id="SM00382">
    <property type="entry name" value="AAA"/>
    <property type="match status" value="1"/>
</dbReference>
<evidence type="ECO:0000256" key="7">
    <source>
        <dbReference type="ARBA" id="ARBA00023136"/>
    </source>
</evidence>
<dbReference type="InterPro" id="IPR008995">
    <property type="entry name" value="Mo/tungstate-bd_C_term_dom"/>
</dbReference>
<evidence type="ECO:0000256" key="10">
    <source>
        <dbReference type="ARBA" id="ARBA00063658"/>
    </source>
</evidence>
<dbReference type="Gene3D" id="2.40.50.100">
    <property type="match status" value="1"/>
</dbReference>
<keyword evidence="5 15" id="KW-0067">ATP-binding</keyword>
<dbReference type="GO" id="GO:0008643">
    <property type="term" value="P:carbohydrate transport"/>
    <property type="evidence" value="ECO:0007669"/>
    <property type="project" value="InterPro"/>
</dbReference>
<dbReference type="EMBL" id="LJFS01000002">
    <property type="protein sequence ID" value="KPG37107.1"/>
    <property type="molecule type" value="Genomic_DNA"/>
</dbReference>
<evidence type="ECO:0000256" key="6">
    <source>
        <dbReference type="ARBA" id="ARBA00022967"/>
    </source>
</evidence>
<dbReference type="Proteomes" id="UP000037843">
    <property type="component" value="Unassembled WGS sequence"/>
</dbReference>
<dbReference type="SUPFAM" id="SSF52540">
    <property type="entry name" value="P-loop containing nucleoside triphosphate hydrolases"/>
    <property type="match status" value="1"/>
</dbReference>
<dbReference type="NCBIfam" id="NF008653">
    <property type="entry name" value="PRK11650.1"/>
    <property type="match status" value="1"/>
</dbReference>
<organism evidence="15 17">
    <name type="scientific">Mycobacteroides immunogenum</name>
    <dbReference type="NCBI Taxonomy" id="83262"/>
    <lineage>
        <taxon>Bacteria</taxon>
        <taxon>Bacillati</taxon>
        <taxon>Actinomycetota</taxon>
        <taxon>Actinomycetes</taxon>
        <taxon>Mycobacteriales</taxon>
        <taxon>Mycobacteriaceae</taxon>
        <taxon>Mycobacteroides</taxon>
    </lineage>
</organism>
<dbReference type="AlphaFoldDB" id="A0A7V8RWV3"/>
<accession>A0A7V8RWV3</accession>
<evidence type="ECO:0000256" key="13">
    <source>
        <dbReference type="ARBA" id="ARBA00082626"/>
    </source>
</evidence>
<dbReference type="InterPro" id="IPR015855">
    <property type="entry name" value="ABC_transpr_MalK-like"/>
</dbReference>
<dbReference type="InterPro" id="IPR012340">
    <property type="entry name" value="NA-bd_OB-fold"/>
</dbReference>
<dbReference type="PROSITE" id="PS00211">
    <property type="entry name" value="ABC_TRANSPORTER_1"/>
    <property type="match status" value="1"/>
</dbReference>
<dbReference type="GO" id="GO:0055052">
    <property type="term" value="C:ATP-binding cassette (ABC) transporter complex, substrate-binding subunit-containing"/>
    <property type="evidence" value="ECO:0007669"/>
    <property type="project" value="TreeGrafter"/>
</dbReference>
<dbReference type="Proteomes" id="UP000037962">
    <property type="component" value="Unassembled WGS sequence"/>
</dbReference>
<evidence type="ECO:0000313" key="18">
    <source>
        <dbReference type="Proteomes" id="UP000037962"/>
    </source>
</evidence>
<keyword evidence="6" id="KW-1278">Translocase</keyword>
<dbReference type="PANTHER" id="PTHR43875">
    <property type="entry name" value="MALTODEXTRIN IMPORT ATP-BINDING PROTEIN MSMX"/>
    <property type="match status" value="1"/>
</dbReference>
<dbReference type="OrthoDB" id="9802264at2"/>
<proteinExistence type="predicted"/>
<dbReference type="EMBL" id="LJFO01000005">
    <property type="protein sequence ID" value="KPG12193.1"/>
    <property type="molecule type" value="Genomic_DNA"/>
</dbReference>
<dbReference type="GO" id="GO:0140359">
    <property type="term" value="F:ABC-type transporter activity"/>
    <property type="evidence" value="ECO:0007669"/>
    <property type="project" value="InterPro"/>
</dbReference>
<dbReference type="SUPFAM" id="SSF50331">
    <property type="entry name" value="MOP-like"/>
    <property type="match status" value="1"/>
</dbReference>
<comment type="caution">
    <text evidence="15">The sequence shown here is derived from an EMBL/GenBank/DDBJ whole genome shotgun (WGS) entry which is preliminary data.</text>
</comment>
<dbReference type="InterPro" id="IPR040582">
    <property type="entry name" value="OB_MalK-like"/>
</dbReference>
<dbReference type="FunFam" id="3.40.50.300:FF:000042">
    <property type="entry name" value="Maltose/maltodextrin ABC transporter, ATP-binding protein"/>
    <property type="match status" value="1"/>
</dbReference>
<dbReference type="GO" id="GO:0016887">
    <property type="term" value="F:ATP hydrolysis activity"/>
    <property type="evidence" value="ECO:0007669"/>
    <property type="project" value="InterPro"/>
</dbReference>
<dbReference type="Gene3D" id="2.40.50.140">
    <property type="entry name" value="Nucleic acid-binding proteins"/>
    <property type="match status" value="1"/>
</dbReference>
<evidence type="ECO:0000313" key="17">
    <source>
        <dbReference type="Proteomes" id="UP000037843"/>
    </source>
</evidence>
<name>A0A7V8RWV3_9MYCO</name>
<dbReference type="InterPro" id="IPR047641">
    <property type="entry name" value="ABC_transpr_MalK/UgpC-like"/>
</dbReference>
<evidence type="ECO:0000256" key="5">
    <source>
        <dbReference type="ARBA" id="ARBA00022840"/>
    </source>
</evidence>
<keyword evidence="18" id="KW-1185">Reference proteome</keyword>
<dbReference type="InterPro" id="IPR003593">
    <property type="entry name" value="AAA+_ATPase"/>
</dbReference>
<dbReference type="GeneID" id="45763717"/>
<comment type="catalytic activity">
    <reaction evidence="8">
        <text>alpha,alpha-trehalose(out) + ATP + H2O = alpha,alpha-trehalose(in) + ADP + phosphate + H(+)</text>
        <dbReference type="Rhea" id="RHEA:75203"/>
        <dbReference type="ChEBI" id="CHEBI:15377"/>
        <dbReference type="ChEBI" id="CHEBI:15378"/>
        <dbReference type="ChEBI" id="CHEBI:16551"/>
        <dbReference type="ChEBI" id="CHEBI:30616"/>
        <dbReference type="ChEBI" id="CHEBI:43474"/>
        <dbReference type="ChEBI" id="CHEBI:456216"/>
    </reaction>
</comment>
<dbReference type="Pfam" id="PF17912">
    <property type="entry name" value="OB_MalK"/>
    <property type="match status" value="1"/>
</dbReference>
<gene>
    <name evidence="15" type="ORF">AN908_11565</name>
    <name evidence="16" type="ORF">AN912_02045</name>
</gene>
<keyword evidence="3" id="KW-1003">Cell membrane</keyword>
<evidence type="ECO:0000259" key="14">
    <source>
        <dbReference type="PROSITE" id="PS50893"/>
    </source>
</evidence>
<protein>
    <recommendedName>
        <fullName evidence="11">Trehalose import ATP-binding protein SugC</fullName>
    </recommendedName>
    <alternativeName>
        <fullName evidence="13">Nucleotide-binding domain of SugABC transporter</fullName>
    </alternativeName>
    <alternativeName>
        <fullName evidence="12">SugABC transporter ATPase SugC</fullName>
    </alternativeName>
</protein>
<reference evidence="17 18" key="1">
    <citation type="submission" date="2015-09" db="EMBL/GenBank/DDBJ databases">
        <title>Genome Sequences of Mycobacterium immunogenum Isolates, Recuperated from a Chloraminated Drinking Water Distribution System Simulator Subjected to Episodes of Nitrification.</title>
        <authorList>
            <person name="Gomez-Alvarez V."/>
            <person name="Revetta R.P."/>
        </authorList>
    </citation>
    <scope>NUCLEOTIDE SEQUENCE [LARGE SCALE GENOMIC DNA]</scope>
    <source>
        <strain evidence="15 17">H008</strain>
        <strain evidence="16 18">H076</strain>
    </source>
</reference>
<dbReference type="InterPro" id="IPR003439">
    <property type="entry name" value="ABC_transporter-like_ATP-bd"/>
</dbReference>
<dbReference type="RefSeq" id="WP_043077213.1">
    <property type="nucleotide sequence ID" value="NZ_CP011530.1"/>
</dbReference>
<sequence length="390" mass="41767">MAEIVLDQVSKTYADGSAAVEDVSLSIADGEFIILVGPSGCGKSTTLNMIAGLEDISSGELTIAGERVNEKAPKDRDIAMVFQSYALYPHMTVRQNIAFPLTLAKMSKADINAKVEEAAKILDLTDYLDRKPANLSGGQRQRVAMGRAIVRSPKAFLMDEPLSNLDAKLRVQMRTEIARLQKRLGTTTVYVTHDQTEAMTLGDRVVVLRAGKVQQVGAPQELYDTPANLFVAGFIGSPAMNFFPAKLTDVGVQLPFGEVTLDAGVYAGITARKPSGDVIVGIRPEQFEDAALVDTYKRITGLTLTVNADVVESLGSDKYVHFTTEGGAAHSDELTELAQESEVAENEFVARISAASKVVAGQPIELIIDTGKLVIFDAESGENLSLAAGE</sequence>
<dbReference type="CDD" id="cd03301">
    <property type="entry name" value="ABC_MalK_N"/>
    <property type="match status" value="1"/>
</dbReference>
<dbReference type="PANTHER" id="PTHR43875:SF15">
    <property type="entry name" value="TREHALOSE IMPORT ATP-BINDING PROTEIN SUGC"/>
    <property type="match status" value="1"/>
</dbReference>
<feature type="domain" description="ABC transporter" evidence="14">
    <location>
        <begin position="4"/>
        <end position="235"/>
    </location>
</feature>
<evidence type="ECO:0000256" key="4">
    <source>
        <dbReference type="ARBA" id="ARBA00022741"/>
    </source>
</evidence>
<evidence type="ECO:0000313" key="16">
    <source>
        <dbReference type="EMBL" id="KPG37107.1"/>
    </source>
</evidence>
<dbReference type="InterPro" id="IPR017871">
    <property type="entry name" value="ABC_transporter-like_CS"/>
</dbReference>
<keyword evidence="4" id="KW-0547">Nucleotide-binding</keyword>
<evidence type="ECO:0000256" key="1">
    <source>
        <dbReference type="ARBA" id="ARBA00004515"/>
    </source>
</evidence>
<evidence type="ECO:0000256" key="8">
    <source>
        <dbReference type="ARBA" id="ARBA00050305"/>
    </source>
</evidence>
<evidence type="ECO:0000256" key="9">
    <source>
        <dbReference type="ARBA" id="ARBA00056091"/>
    </source>
</evidence>
<evidence type="ECO:0000256" key="2">
    <source>
        <dbReference type="ARBA" id="ARBA00022448"/>
    </source>
</evidence>
<keyword evidence="2" id="KW-0813">Transport</keyword>
<evidence type="ECO:0000313" key="15">
    <source>
        <dbReference type="EMBL" id="KPG12193.1"/>
    </source>
</evidence>
<dbReference type="KEGG" id="miz:BAB75_07385"/>
<evidence type="ECO:0000256" key="3">
    <source>
        <dbReference type="ARBA" id="ARBA00022475"/>
    </source>
</evidence>
<evidence type="ECO:0000256" key="12">
    <source>
        <dbReference type="ARBA" id="ARBA00080647"/>
    </source>
</evidence>
<comment type="function">
    <text evidence="9">Part of the ABC transporter complex LpqY-SugA-SugB-SugC, which is highly specific for uptake of trehalose. Involved in the recycling of extracellular trehalose released from trehalose-containing molecules synthesized by M.tuberculosis. Trehalose uptake is essential for virulence. Responsible for energy coupling to the transport system.</text>
</comment>
<dbReference type="PROSITE" id="PS50893">
    <property type="entry name" value="ABC_TRANSPORTER_2"/>
    <property type="match status" value="1"/>
</dbReference>
<dbReference type="InterPro" id="IPR027417">
    <property type="entry name" value="P-loop_NTPase"/>
</dbReference>
<keyword evidence="7" id="KW-0472">Membrane</keyword>
<comment type="subunit">
    <text evidence="10">Monomer. Homodimerizes in the presence of ATP. The complex is composed of two ATP-binding proteins (SugC), two transmembrane proteins (SugA and SugB) and a solute-binding protein (LpqY).</text>
</comment>